<dbReference type="RefSeq" id="WP_146350118.1">
    <property type="nucleotide sequence ID" value="NZ_VOBR01000004.1"/>
</dbReference>
<evidence type="ECO:0000256" key="2">
    <source>
        <dbReference type="ARBA" id="ARBA00023125"/>
    </source>
</evidence>
<dbReference type="GO" id="GO:0003677">
    <property type="term" value="F:DNA binding"/>
    <property type="evidence" value="ECO:0007669"/>
    <property type="project" value="UniProtKB-KW"/>
</dbReference>
<dbReference type="Gene3D" id="1.10.10.10">
    <property type="entry name" value="Winged helix-like DNA-binding domain superfamily/Winged helix DNA-binding domain"/>
    <property type="match status" value="1"/>
</dbReference>
<accession>A0A563F0I0</accession>
<dbReference type="InterPro" id="IPR039420">
    <property type="entry name" value="WalR-like"/>
</dbReference>
<dbReference type="PANTHER" id="PTHR43214:SF24">
    <property type="entry name" value="TRANSCRIPTIONAL REGULATORY PROTEIN NARL-RELATED"/>
    <property type="match status" value="1"/>
</dbReference>
<keyword evidence="3" id="KW-0804">Transcription</keyword>
<keyword evidence="1" id="KW-0805">Transcription regulation</keyword>
<dbReference type="InterPro" id="IPR011990">
    <property type="entry name" value="TPR-like_helical_dom_sf"/>
</dbReference>
<organism evidence="5 6">
    <name type="scientific">Lentzea tibetensis</name>
    <dbReference type="NCBI Taxonomy" id="2591470"/>
    <lineage>
        <taxon>Bacteria</taxon>
        <taxon>Bacillati</taxon>
        <taxon>Actinomycetota</taxon>
        <taxon>Actinomycetes</taxon>
        <taxon>Pseudonocardiales</taxon>
        <taxon>Pseudonocardiaceae</taxon>
        <taxon>Lentzea</taxon>
    </lineage>
</organism>
<evidence type="ECO:0000256" key="1">
    <source>
        <dbReference type="ARBA" id="ARBA00023015"/>
    </source>
</evidence>
<dbReference type="PRINTS" id="PR00038">
    <property type="entry name" value="HTHLUXR"/>
</dbReference>
<dbReference type="EMBL" id="VOBR01000004">
    <property type="protein sequence ID" value="TWP52864.1"/>
    <property type="molecule type" value="Genomic_DNA"/>
</dbReference>
<dbReference type="PANTHER" id="PTHR43214">
    <property type="entry name" value="TWO-COMPONENT RESPONSE REGULATOR"/>
    <property type="match status" value="1"/>
</dbReference>
<dbReference type="AlphaFoldDB" id="A0A563F0I0"/>
<dbReference type="SUPFAM" id="SSF46894">
    <property type="entry name" value="C-terminal effector domain of the bipartite response regulators"/>
    <property type="match status" value="1"/>
</dbReference>
<evidence type="ECO:0000256" key="3">
    <source>
        <dbReference type="ARBA" id="ARBA00023163"/>
    </source>
</evidence>
<name>A0A563F0I0_9PSEU</name>
<protein>
    <submittedName>
        <fullName evidence="5">Helix-turn-helix transcriptional regulator</fullName>
    </submittedName>
</protein>
<dbReference type="Gene3D" id="1.25.40.10">
    <property type="entry name" value="Tetratricopeptide repeat domain"/>
    <property type="match status" value="1"/>
</dbReference>
<dbReference type="SUPFAM" id="SSF48452">
    <property type="entry name" value="TPR-like"/>
    <property type="match status" value="1"/>
</dbReference>
<dbReference type="OrthoDB" id="5476461at2"/>
<feature type="domain" description="HTH luxR-type" evidence="4">
    <location>
        <begin position="463"/>
        <end position="528"/>
    </location>
</feature>
<dbReference type="InterPro" id="IPR000792">
    <property type="entry name" value="Tscrpt_reg_LuxR_C"/>
</dbReference>
<dbReference type="InterPro" id="IPR016032">
    <property type="entry name" value="Sig_transdc_resp-reg_C-effctor"/>
</dbReference>
<dbReference type="SMART" id="SM00421">
    <property type="entry name" value="HTH_LUXR"/>
    <property type="match status" value="1"/>
</dbReference>
<dbReference type="GO" id="GO:0006355">
    <property type="term" value="P:regulation of DNA-templated transcription"/>
    <property type="evidence" value="ECO:0007669"/>
    <property type="project" value="InterPro"/>
</dbReference>
<proteinExistence type="predicted"/>
<gene>
    <name evidence="5" type="ORF">FKR81_07025</name>
</gene>
<evidence type="ECO:0000259" key="4">
    <source>
        <dbReference type="PROSITE" id="PS50043"/>
    </source>
</evidence>
<keyword evidence="2" id="KW-0238">DNA-binding</keyword>
<dbReference type="Pfam" id="PF00196">
    <property type="entry name" value="GerE"/>
    <property type="match status" value="1"/>
</dbReference>
<comment type="caution">
    <text evidence="5">The sequence shown here is derived from an EMBL/GenBank/DDBJ whole genome shotgun (WGS) entry which is preliminary data.</text>
</comment>
<sequence length="531" mass="56475">MEAEALVAEGSGALRTGDWAAASRSFTAALELEEHPAALAGLADALWWLGDLAGSMARRERAYVLLRDVDLVMAAVTALGLCADHWKHVGDEAVTLGWLARATRLIEESGLDEVRGWLLLVRSFVGADPVAGESFARAALDHARSSGDRDLELCSLSEIGAALVRQGRVGEGLTWLDESMAGSLAGEGSSLDTVVLCSCNMITSCTQSAEFGRVVEWIRASDRFTQRYGCPFLYAECRMYYGSVLVATGDWPRAEEELRAAIEISRGSVPVYQRQALTYLAELRLAQGRVEEAERLVADFAEHGSAAGVVARIHLVRGHPSLAVSVLRRRLDEVAAPLESALLHELFGEAEIASGQASAAAERGRALVSLDCLVISARGERLVGRATGDTRALNRALSAFLKLEMPLEAARTRMLIAALAEPEVAESEAFTALGVFEELGASGDADAAAALLRSLGVHAARLGPRGAGALTKREREVLVLLGEGLSNPAIAARLCLSRKTVEHHVARVLAKLGLRGRAEAAAEAVRMSAGE</sequence>
<dbReference type="PROSITE" id="PS00622">
    <property type="entry name" value="HTH_LUXR_1"/>
    <property type="match status" value="1"/>
</dbReference>
<dbReference type="PROSITE" id="PS50043">
    <property type="entry name" value="HTH_LUXR_2"/>
    <property type="match status" value="1"/>
</dbReference>
<dbReference type="InterPro" id="IPR036388">
    <property type="entry name" value="WH-like_DNA-bd_sf"/>
</dbReference>
<dbReference type="CDD" id="cd06170">
    <property type="entry name" value="LuxR_C_like"/>
    <property type="match status" value="1"/>
</dbReference>
<reference evidence="5 6" key="1">
    <citation type="submission" date="2019-07" db="EMBL/GenBank/DDBJ databases">
        <title>Lentzea xizangensis sp. nov., isolated from Qinghai-Tibetan Plateau Soils.</title>
        <authorList>
            <person name="Huang J."/>
        </authorList>
    </citation>
    <scope>NUCLEOTIDE SEQUENCE [LARGE SCALE GENOMIC DNA]</scope>
    <source>
        <strain evidence="5 6">FXJ1.1311</strain>
    </source>
</reference>
<keyword evidence="6" id="KW-1185">Reference proteome</keyword>
<evidence type="ECO:0000313" key="5">
    <source>
        <dbReference type="EMBL" id="TWP52864.1"/>
    </source>
</evidence>
<evidence type="ECO:0000313" key="6">
    <source>
        <dbReference type="Proteomes" id="UP000316639"/>
    </source>
</evidence>
<dbReference type="Proteomes" id="UP000316639">
    <property type="component" value="Unassembled WGS sequence"/>
</dbReference>